<proteinExistence type="predicted"/>
<dbReference type="RefSeq" id="WP_169662694.1">
    <property type="nucleotide sequence ID" value="NZ_CP076132.1"/>
</dbReference>
<dbReference type="EMBL" id="CP076132">
    <property type="protein sequence ID" value="QWG01142.1"/>
    <property type="molecule type" value="Genomic_DNA"/>
</dbReference>
<dbReference type="KEGG" id="fya:KMW28_15970"/>
<dbReference type="Proteomes" id="UP000678679">
    <property type="component" value="Chromosome 1"/>
</dbReference>
<protein>
    <submittedName>
        <fullName evidence="1">Uncharacterized protein</fullName>
    </submittedName>
</protein>
<gene>
    <name evidence="1" type="ORF">KMW28_15970</name>
</gene>
<keyword evidence="2" id="KW-1185">Reference proteome</keyword>
<organism evidence="1 2">
    <name type="scientific">Flammeovirga yaeyamensis</name>
    <dbReference type="NCBI Taxonomy" id="367791"/>
    <lineage>
        <taxon>Bacteria</taxon>
        <taxon>Pseudomonadati</taxon>
        <taxon>Bacteroidota</taxon>
        <taxon>Cytophagia</taxon>
        <taxon>Cytophagales</taxon>
        <taxon>Flammeovirgaceae</taxon>
        <taxon>Flammeovirga</taxon>
    </lineage>
</organism>
<name>A0AAX1N1D4_9BACT</name>
<sequence length="136" mass="15847">MTEQEIFLRGVWKMIPDEEKTDWVEQIAEYKLDKTEPLGDYGSLIKSMLDKGVTASEIARLCKIIGYESVFSVLYHLEDPTASFEDFDESEETLHWGLYSIDPETEKPKEGIWSLHEYFLSMDPSGREMRPKDNDE</sequence>
<accession>A0AAX1N1D4</accession>
<evidence type="ECO:0000313" key="1">
    <source>
        <dbReference type="EMBL" id="QWG01142.1"/>
    </source>
</evidence>
<evidence type="ECO:0000313" key="2">
    <source>
        <dbReference type="Proteomes" id="UP000678679"/>
    </source>
</evidence>
<reference evidence="1 2" key="1">
    <citation type="submission" date="2021-05" db="EMBL/GenBank/DDBJ databases">
        <title>Comparative genomic studies on the polysaccharide-degrading batcterial strains of the Flammeovirga genus.</title>
        <authorList>
            <person name="Zewei F."/>
            <person name="Zheng Z."/>
            <person name="Yu L."/>
            <person name="Ruyue G."/>
            <person name="Yanhong M."/>
            <person name="Yuanyuan C."/>
            <person name="Jingyan G."/>
            <person name="Wenjun H."/>
        </authorList>
    </citation>
    <scope>NUCLEOTIDE SEQUENCE [LARGE SCALE GENOMIC DNA]</scope>
    <source>
        <strain evidence="1 2">NBRC:100898</strain>
    </source>
</reference>
<dbReference type="AlphaFoldDB" id="A0AAX1N1D4"/>